<keyword evidence="14" id="KW-1185">Reference proteome</keyword>
<dbReference type="GO" id="GO:0106418">
    <property type="term" value="F:UDP-N-acetylmuramate-L-alanyl-gamma-D-glutamyl-meso-2,6-diaminoheptanedioate ligase activity"/>
    <property type="evidence" value="ECO:0007669"/>
    <property type="project" value="UniProtKB-EC"/>
</dbReference>
<dbReference type="Gene3D" id="3.40.1190.10">
    <property type="entry name" value="Mur-like, catalytic domain"/>
    <property type="match status" value="1"/>
</dbReference>
<dbReference type="PANTHER" id="PTHR43445:SF5">
    <property type="entry name" value="UDP-N-ACETYLMURAMATE--L-ALANYL-GAMMA-D-GLUTAMYL-MESO-2,6-DIAMINOHEPTANDIOATE LIGASE"/>
    <property type="match status" value="1"/>
</dbReference>
<dbReference type="HAMAP" id="MF_02020">
    <property type="entry name" value="Mpl"/>
    <property type="match status" value="1"/>
</dbReference>
<protein>
    <recommendedName>
        <fullName evidence="9">UDP-N-acetylmuramate--L-alanyl-gamma-D-glutamyl-meso-2,6-diaminoheptandioate ligase</fullName>
        <ecNumber evidence="9">6.3.2.45</ecNumber>
    </recommendedName>
    <alternativeName>
        <fullName evidence="9">Murein peptide ligase</fullName>
    </alternativeName>
    <alternativeName>
        <fullName evidence="9">UDP-N-acetylmuramate:L-alanyl-gamma-D-glutamyl-meso-diaminopimelate ligase</fullName>
    </alternativeName>
</protein>
<dbReference type="GO" id="GO:0009254">
    <property type="term" value="P:peptidoglycan turnover"/>
    <property type="evidence" value="ECO:0007669"/>
    <property type="project" value="UniProtKB-UniRule"/>
</dbReference>
<evidence type="ECO:0000259" key="11">
    <source>
        <dbReference type="Pfam" id="PF02875"/>
    </source>
</evidence>
<evidence type="ECO:0000313" key="13">
    <source>
        <dbReference type="EMBL" id="TDQ48363.1"/>
    </source>
</evidence>
<evidence type="ECO:0000256" key="3">
    <source>
        <dbReference type="ARBA" id="ARBA00022741"/>
    </source>
</evidence>
<dbReference type="Pfam" id="PF08245">
    <property type="entry name" value="Mur_ligase_M"/>
    <property type="match status" value="1"/>
</dbReference>
<feature type="domain" description="Mur ligase N-terminal catalytic" evidence="10">
    <location>
        <begin position="2"/>
        <end position="97"/>
    </location>
</feature>
<evidence type="ECO:0000256" key="5">
    <source>
        <dbReference type="ARBA" id="ARBA00022960"/>
    </source>
</evidence>
<keyword evidence="2 9" id="KW-0132">Cell division</keyword>
<keyword evidence="9" id="KW-0460">Magnesium</keyword>
<keyword evidence="1 9" id="KW-0436">Ligase</keyword>
<dbReference type="InterPro" id="IPR004101">
    <property type="entry name" value="Mur_ligase_C"/>
</dbReference>
<comment type="function">
    <text evidence="9">Reutilizes the intact tripeptide L-alanyl-gamma-D-glutamyl-meso-diaminopimelate by linking it to UDP-N-acetylmuramate.</text>
</comment>
<evidence type="ECO:0000313" key="14">
    <source>
        <dbReference type="Proteomes" id="UP000295375"/>
    </source>
</evidence>
<dbReference type="PANTHER" id="PTHR43445">
    <property type="entry name" value="UDP-N-ACETYLMURAMATE--L-ALANINE LIGASE-RELATED"/>
    <property type="match status" value="1"/>
</dbReference>
<dbReference type="OrthoDB" id="9804126at2"/>
<dbReference type="InterPro" id="IPR036615">
    <property type="entry name" value="Mur_ligase_C_dom_sf"/>
</dbReference>
<dbReference type="Pfam" id="PF01225">
    <property type="entry name" value="Mur_ligase"/>
    <property type="match status" value="1"/>
</dbReference>
<dbReference type="Pfam" id="PF02875">
    <property type="entry name" value="Mur_ligase_C"/>
    <property type="match status" value="1"/>
</dbReference>
<name>A0A4R6URW7_9GAMM</name>
<evidence type="ECO:0000256" key="1">
    <source>
        <dbReference type="ARBA" id="ARBA00022598"/>
    </source>
</evidence>
<dbReference type="SUPFAM" id="SSF51984">
    <property type="entry name" value="MurCD N-terminal domain"/>
    <property type="match status" value="1"/>
</dbReference>
<proteinExistence type="inferred from homology"/>
<feature type="domain" description="Mur ligase central" evidence="12">
    <location>
        <begin position="108"/>
        <end position="291"/>
    </location>
</feature>
<organism evidence="13 14">
    <name type="scientific">Permianibacter aggregans</name>
    <dbReference type="NCBI Taxonomy" id="1510150"/>
    <lineage>
        <taxon>Bacteria</taxon>
        <taxon>Pseudomonadati</taxon>
        <taxon>Pseudomonadota</taxon>
        <taxon>Gammaproteobacteria</taxon>
        <taxon>Pseudomonadales</taxon>
        <taxon>Pseudomonadaceae</taxon>
        <taxon>Permianibacter</taxon>
    </lineage>
</organism>
<dbReference type="InterPro" id="IPR050061">
    <property type="entry name" value="MurCDEF_pg_biosynth"/>
</dbReference>
<evidence type="ECO:0000256" key="9">
    <source>
        <dbReference type="HAMAP-Rule" id="MF_02020"/>
    </source>
</evidence>
<dbReference type="InterPro" id="IPR005757">
    <property type="entry name" value="Mpl"/>
</dbReference>
<dbReference type="RefSeq" id="WP_133590198.1">
    <property type="nucleotide sequence ID" value="NZ_CP037953.1"/>
</dbReference>
<dbReference type="EC" id="6.3.2.45" evidence="9"/>
<keyword evidence="7 9" id="KW-0131">Cell cycle</keyword>
<dbReference type="GO" id="GO:0008360">
    <property type="term" value="P:regulation of cell shape"/>
    <property type="evidence" value="ECO:0007669"/>
    <property type="project" value="UniProtKB-KW"/>
</dbReference>
<dbReference type="SUPFAM" id="SSF53244">
    <property type="entry name" value="MurD-like peptide ligases, peptide-binding domain"/>
    <property type="match status" value="1"/>
</dbReference>
<comment type="cofactor">
    <cofactor evidence="9">
        <name>Mg(2+)</name>
        <dbReference type="ChEBI" id="CHEBI:18420"/>
    </cofactor>
</comment>
<evidence type="ECO:0000256" key="2">
    <source>
        <dbReference type="ARBA" id="ARBA00022618"/>
    </source>
</evidence>
<dbReference type="SUPFAM" id="SSF53623">
    <property type="entry name" value="MurD-like peptide ligases, catalytic domain"/>
    <property type="match status" value="1"/>
</dbReference>
<comment type="similarity">
    <text evidence="9">Belongs to the MurCDEF family. Mpl subfamily.</text>
</comment>
<reference evidence="13 14" key="1">
    <citation type="submission" date="2019-03" db="EMBL/GenBank/DDBJ databases">
        <title>Genomic Encyclopedia of Type Strains, Phase IV (KMG-IV): sequencing the most valuable type-strain genomes for metagenomic binning, comparative biology and taxonomic classification.</title>
        <authorList>
            <person name="Goeker M."/>
        </authorList>
    </citation>
    <scope>NUCLEOTIDE SEQUENCE [LARGE SCALE GENOMIC DNA]</scope>
    <source>
        <strain evidence="13 14">DSM 103792</strain>
    </source>
</reference>
<dbReference type="Proteomes" id="UP000295375">
    <property type="component" value="Unassembled WGS sequence"/>
</dbReference>
<dbReference type="InterPro" id="IPR013221">
    <property type="entry name" value="Mur_ligase_cen"/>
</dbReference>
<dbReference type="NCBIfam" id="TIGR01081">
    <property type="entry name" value="mpl"/>
    <property type="match status" value="1"/>
</dbReference>
<sequence length="449" mass="49060">MHIHILGICGTFMGGLALLARELGHRVSGSDQNVYPPMSTQLADAGIDLIAGYENDTLQPQPDLVIIGNALSRGNPAVERVLNQNLPYVSGAEWLAREVLQSRWVVAIAGTHGKTTTTSLATWILEYAGLKPGFLIGGVPGNFGQSARLGEAPFFVIEADEYDTAFFDKRAKFVHYRPRTAVLNNLEFDHADIYPNLAAIETQFHHLLRTVPGNGLVIYPSTDEALQRVIKRGCWSATETLDQTHGWWLQNESADGRAFSIWHQNQKQGEVRWSLLGQHNQANALAALLAARHCGVSIDVGCAALAEFKGIKRRMELKGEVGDIAVYDDFAHHPTAIATTVSGLRAAIGNARILAVVDPRSATMKMGVHRDTLADSLRQADMVFLHQPAEQQWQARLPTDFTIPWRNFSDVDSIVAAVKAVAKPGDQVLVMSNGGFGGIHQKLLDAFAH</sequence>
<dbReference type="GO" id="GO:0051301">
    <property type="term" value="P:cell division"/>
    <property type="evidence" value="ECO:0007669"/>
    <property type="project" value="UniProtKB-KW"/>
</dbReference>
<accession>A0A4R6URW7</accession>
<evidence type="ECO:0000256" key="4">
    <source>
        <dbReference type="ARBA" id="ARBA00022840"/>
    </source>
</evidence>
<dbReference type="GO" id="GO:0071555">
    <property type="term" value="P:cell wall organization"/>
    <property type="evidence" value="ECO:0007669"/>
    <property type="project" value="UniProtKB-KW"/>
</dbReference>
<gene>
    <name evidence="9" type="primary">mpl</name>
    <name evidence="13" type="ORF">EV696_10799</name>
</gene>
<keyword evidence="4 9" id="KW-0067">ATP-binding</keyword>
<dbReference type="EMBL" id="SNYM01000007">
    <property type="protein sequence ID" value="TDQ48363.1"/>
    <property type="molecule type" value="Genomic_DNA"/>
</dbReference>
<comment type="caution">
    <text evidence="13">The sequence shown here is derived from an EMBL/GenBank/DDBJ whole genome shotgun (WGS) entry which is preliminary data.</text>
</comment>
<keyword evidence="3 9" id="KW-0547">Nucleotide-binding</keyword>
<dbReference type="Gene3D" id="3.90.190.20">
    <property type="entry name" value="Mur ligase, C-terminal domain"/>
    <property type="match status" value="1"/>
</dbReference>
<dbReference type="InterPro" id="IPR000713">
    <property type="entry name" value="Mur_ligase_N"/>
</dbReference>
<evidence type="ECO:0000256" key="6">
    <source>
        <dbReference type="ARBA" id="ARBA00022984"/>
    </source>
</evidence>
<keyword evidence="5 9" id="KW-0133">Cell shape</keyword>
<dbReference type="Gene3D" id="3.40.50.720">
    <property type="entry name" value="NAD(P)-binding Rossmann-like Domain"/>
    <property type="match status" value="1"/>
</dbReference>
<keyword evidence="6 9" id="KW-0573">Peptidoglycan synthesis</keyword>
<dbReference type="GO" id="GO:0009252">
    <property type="term" value="P:peptidoglycan biosynthetic process"/>
    <property type="evidence" value="ECO:0007669"/>
    <property type="project" value="UniProtKB-UniRule"/>
</dbReference>
<dbReference type="AlphaFoldDB" id="A0A4R6URW7"/>
<feature type="binding site" evidence="9">
    <location>
        <begin position="110"/>
        <end position="116"/>
    </location>
    <ligand>
        <name>ATP</name>
        <dbReference type="ChEBI" id="CHEBI:30616"/>
    </ligand>
</feature>
<evidence type="ECO:0000256" key="8">
    <source>
        <dbReference type="ARBA" id="ARBA00023316"/>
    </source>
</evidence>
<feature type="domain" description="Mur ligase C-terminal" evidence="11">
    <location>
        <begin position="313"/>
        <end position="434"/>
    </location>
</feature>
<comment type="pathway">
    <text evidence="9">Cell wall biogenesis; peptidoglycan recycling.</text>
</comment>
<comment type="catalytic activity">
    <reaction evidence="9">
        <text>UDP-N-acetyl-alpha-D-muramate + L-alanyl-gamma-D-glutamyl-meso-2,6-diaminopimelate + ATP = UDP-N-acetyl-alpha-D-muramoyl-L-alanyl-gamma-D-glutamyl-meso-2,6-diaminopimelate + ADP + phosphate + H(+)</text>
        <dbReference type="Rhea" id="RHEA:29563"/>
        <dbReference type="ChEBI" id="CHEBI:15378"/>
        <dbReference type="ChEBI" id="CHEBI:30616"/>
        <dbReference type="ChEBI" id="CHEBI:43474"/>
        <dbReference type="ChEBI" id="CHEBI:61401"/>
        <dbReference type="ChEBI" id="CHEBI:70757"/>
        <dbReference type="ChEBI" id="CHEBI:83905"/>
        <dbReference type="ChEBI" id="CHEBI:456216"/>
        <dbReference type="EC" id="6.3.2.45"/>
    </reaction>
</comment>
<evidence type="ECO:0000259" key="10">
    <source>
        <dbReference type="Pfam" id="PF01225"/>
    </source>
</evidence>
<evidence type="ECO:0000256" key="7">
    <source>
        <dbReference type="ARBA" id="ARBA00023306"/>
    </source>
</evidence>
<dbReference type="InterPro" id="IPR036565">
    <property type="entry name" value="Mur-like_cat_sf"/>
</dbReference>
<evidence type="ECO:0000259" key="12">
    <source>
        <dbReference type="Pfam" id="PF08245"/>
    </source>
</evidence>
<dbReference type="UniPathway" id="UPA00544"/>
<keyword evidence="8 9" id="KW-0961">Cell wall biogenesis/degradation</keyword>
<dbReference type="GO" id="GO:0005524">
    <property type="term" value="F:ATP binding"/>
    <property type="evidence" value="ECO:0007669"/>
    <property type="project" value="UniProtKB-UniRule"/>
</dbReference>